<accession>A0AAN7SM98</accession>
<dbReference type="AlphaFoldDB" id="A0AAN7SM98"/>
<proteinExistence type="predicted"/>
<sequence length="126" mass="14083">MVKMPLPPAADALEGIPPLPRGARTAQQRVVNPRYPYRLGDEGMESSPAEKDWGVLVDEKLDVSRQYGFTKGKSCLNNLMAFYDGMSTSVDKGRAMDVIYLEFFKACDTFPHSILLSKLERYGFDG</sequence>
<dbReference type="Proteomes" id="UP001333110">
    <property type="component" value="Unassembled WGS sequence"/>
</dbReference>
<organism evidence="1 2">
    <name type="scientific">Mycteria americana</name>
    <name type="common">Wood stork</name>
    <dbReference type="NCBI Taxonomy" id="33587"/>
    <lineage>
        <taxon>Eukaryota</taxon>
        <taxon>Metazoa</taxon>
        <taxon>Chordata</taxon>
        <taxon>Craniata</taxon>
        <taxon>Vertebrata</taxon>
        <taxon>Euteleostomi</taxon>
        <taxon>Archelosauria</taxon>
        <taxon>Archosauria</taxon>
        <taxon>Dinosauria</taxon>
        <taxon>Saurischia</taxon>
        <taxon>Theropoda</taxon>
        <taxon>Coelurosauria</taxon>
        <taxon>Aves</taxon>
        <taxon>Neognathae</taxon>
        <taxon>Neoaves</taxon>
        <taxon>Aequornithes</taxon>
        <taxon>Ciconiiformes</taxon>
        <taxon>Ciconiidae</taxon>
        <taxon>Mycteria</taxon>
    </lineage>
</organism>
<gene>
    <name evidence="1" type="ORF">QYF61_025159</name>
</gene>
<dbReference type="PANTHER" id="PTHR33332">
    <property type="entry name" value="REVERSE TRANSCRIPTASE DOMAIN-CONTAINING PROTEIN"/>
    <property type="match status" value="1"/>
</dbReference>
<keyword evidence="2" id="KW-1185">Reference proteome</keyword>
<dbReference type="EMBL" id="JAUNZN010000001">
    <property type="protein sequence ID" value="KAK4832698.1"/>
    <property type="molecule type" value="Genomic_DNA"/>
</dbReference>
<protein>
    <submittedName>
        <fullName evidence="1">Uncharacterized protein</fullName>
    </submittedName>
</protein>
<reference evidence="1 2" key="1">
    <citation type="journal article" date="2023" name="J. Hered.">
        <title>Chromosome-level genome of the wood stork (Mycteria americana) provides insight into avian chromosome evolution.</title>
        <authorList>
            <person name="Flamio R. Jr."/>
            <person name="Ramstad K.M."/>
        </authorList>
    </citation>
    <scope>NUCLEOTIDE SEQUENCE [LARGE SCALE GENOMIC DNA]</scope>
    <source>
        <strain evidence="1">JAX WOST 10</strain>
    </source>
</reference>
<evidence type="ECO:0000313" key="1">
    <source>
        <dbReference type="EMBL" id="KAK4832698.1"/>
    </source>
</evidence>
<evidence type="ECO:0000313" key="2">
    <source>
        <dbReference type="Proteomes" id="UP001333110"/>
    </source>
</evidence>
<name>A0AAN7SM98_MYCAM</name>
<comment type="caution">
    <text evidence="1">The sequence shown here is derived from an EMBL/GenBank/DDBJ whole genome shotgun (WGS) entry which is preliminary data.</text>
</comment>